<protein>
    <submittedName>
        <fullName evidence="7">Sigma-70 family RNA polymerase sigma factor</fullName>
    </submittedName>
</protein>
<evidence type="ECO:0000256" key="5">
    <source>
        <dbReference type="ARBA" id="ARBA00023163"/>
    </source>
</evidence>
<comment type="caution">
    <text evidence="7">The sequence shown here is derived from an EMBL/GenBank/DDBJ whole genome shotgun (WGS) entry which is preliminary data.</text>
</comment>
<keyword evidence="4" id="KW-0238">DNA-binding</keyword>
<dbReference type="PANTHER" id="PTHR43133">
    <property type="entry name" value="RNA POLYMERASE ECF-TYPE SIGMA FACTO"/>
    <property type="match status" value="1"/>
</dbReference>
<dbReference type="Gene3D" id="1.10.1740.10">
    <property type="match status" value="1"/>
</dbReference>
<name>A0A8J8BDW9_9ACTN</name>
<organism evidence="7 8">
    <name type="scientific">Actinocrinis puniceicyclus</name>
    <dbReference type="NCBI Taxonomy" id="977794"/>
    <lineage>
        <taxon>Bacteria</taxon>
        <taxon>Bacillati</taxon>
        <taxon>Actinomycetota</taxon>
        <taxon>Actinomycetes</taxon>
        <taxon>Catenulisporales</taxon>
        <taxon>Actinospicaceae</taxon>
        <taxon>Actinocrinis</taxon>
    </lineage>
</organism>
<dbReference type="Pfam" id="PF04542">
    <property type="entry name" value="Sigma70_r2"/>
    <property type="match status" value="1"/>
</dbReference>
<dbReference type="GO" id="GO:0003677">
    <property type="term" value="F:DNA binding"/>
    <property type="evidence" value="ECO:0007669"/>
    <property type="project" value="UniProtKB-KW"/>
</dbReference>
<evidence type="ECO:0000256" key="4">
    <source>
        <dbReference type="ARBA" id="ARBA00023125"/>
    </source>
</evidence>
<dbReference type="InterPro" id="IPR014284">
    <property type="entry name" value="RNA_pol_sigma-70_dom"/>
</dbReference>
<dbReference type="NCBIfam" id="TIGR02937">
    <property type="entry name" value="sigma70-ECF"/>
    <property type="match status" value="1"/>
</dbReference>
<dbReference type="InterPro" id="IPR013325">
    <property type="entry name" value="RNA_pol_sigma_r2"/>
</dbReference>
<keyword evidence="8" id="KW-1185">Reference proteome</keyword>
<dbReference type="GO" id="GO:0016987">
    <property type="term" value="F:sigma factor activity"/>
    <property type="evidence" value="ECO:0007669"/>
    <property type="project" value="UniProtKB-KW"/>
</dbReference>
<feature type="domain" description="RNA polymerase sigma-70 region 2" evidence="6">
    <location>
        <begin position="45"/>
        <end position="101"/>
    </location>
</feature>
<evidence type="ECO:0000256" key="3">
    <source>
        <dbReference type="ARBA" id="ARBA00023082"/>
    </source>
</evidence>
<dbReference type="GO" id="GO:0006352">
    <property type="term" value="P:DNA-templated transcription initiation"/>
    <property type="evidence" value="ECO:0007669"/>
    <property type="project" value="InterPro"/>
</dbReference>
<dbReference type="SUPFAM" id="SSF88659">
    <property type="entry name" value="Sigma3 and sigma4 domains of RNA polymerase sigma factors"/>
    <property type="match status" value="1"/>
</dbReference>
<dbReference type="InterPro" id="IPR039425">
    <property type="entry name" value="RNA_pol_sigma-70-like"/>
</dbReference>
<dbReference type="Gene3D" id="1.10.10.10">
    <property type="entry name" value="Winged helix-like DNA-binding domain superfamily/Winged helix DNA-binding domain"/>
    <property type="match status" value="1"/>
</dbReference>
<dbReference type="Proteomes" id="UP000677913">
    <property type="component" value="Unassembled WGS sequence"/>
</dbReference>
<feature type="non-terminal residue" evidence="7">
    <location>
        <position position="1"/>
    </location>
</feature>
<proteinExistence type="inferred from homology"/>
<dbReference type="PANTHER" id="PTHR43133:SF8">
    <property type="entry name" value="RNA POLYMERASE SIGMA FACTOR HI_1459-RELATED"/>
    <property type="match status" value="1"/>
</dbReference>
<dbReference type="InterPro" id="IPR007627">
    <property type="entry name" value="RNA_pol_sigma70_r2"/>
</dbReference>
<dbReference type="InterPro" id="IPR013324">
    <property type="entry name" value="RNA_pol_sigma_r3/r4-like"/>
</dbReference>
<gene>
    <name evidence="7" type="ORF">KGA66_21910</name>
</gene>
<reference evidence="7" key="1">
    <citation type="submission" date="2021-04" db="EMBL/GenBank/DDBJ databases">
        <title>Genome based classification of Actinospica acidithermotolerans sp. nov., an actinobacterium isolated from an Indonesian hot spring.</title>
        <authorList>
            <person name="Kusuma A.B."/>
            <person name="Putra K.E."/>
            <person name="Nafisah S."/>
            <person name="Loh J."/>
            <person name="Nouioui I."/>
            <person name="Goodfellow M."/>
        </authorList>
    </citation>
    <scope>NUCLEOTIDE SEQUENCE</scope>
    <source>
        <strain evidence="7">DSM 45618</strain>
    </source>
</reference>
<dbReference type="AlphaFoldDB" id="A0A8J8BDW9"/>
<dbReference type="SUPFAM" id="SSF88946">
    <property type="entry name" value="Sigma2 domain of RNA polymerase sigma factors"/>
    <property type="match status" value="1"/>
</dbReference>
<keyword evidence="2" id="KW-0805">Transcription regulation</keyword>
<evidence type="ECO:0000259" key="6">
    <source>
        <dbReference type="Pfam" id="PF04542"/>
    </source>
</evidence>
<dbReference type="EMBL" id="JAGSXH010000097">
    <property type="protein sequence ID" value="MBS2965723.1"/>
    <property type="molecule type" value="Genomic_DNA"/>
</dbReference>
<evidence type="ECO:0000256" key="1">
    <source>
        <dbReference type="ARBA" id="ARBA00010641"/>
    </source>
</evidence>
<accession>A0A8J8BDW9</accession>
<keyword evidence="3" id="KW-0731">Sigma factor</keyword>
<dbReference type="InterPro" id="IPR036388">
    <property type="entry name" value="WH-like_DNA-bd_sf"/>
</dbReference>
<comment type="similarity">
    <text evidence="1">Belongs to the sigma-70 factor family. ECF subfamily.</text>
</comment>
<evidence type="ECO:0000256" key="2">
    <source>
        <dbReference type="ARBA" id="ARBA00023015"/>
    </source>
</evidence>
<keyword evidence="5" id="KW-0804">Transcription</keyword>
<sequence length="206" mass="22794">LPEPAAPGPRAPETEPGHLDRRDRLAALLMRAQSGHKESLNGIVVELSPLLWQVARAQGLDREAAADVLQCTWLSLLRHLDQVHSPAALTAWLVTATKREAWRVSAARRAEHIVDGDRMTDVADPQPQPEERVLLAERHRDVWKAVRLLPGRCQELLRVVAFTHRPDYDAVAVALGMPRGSIGPTRGRCLAKLRTLLDPDANGWPA</sequence>
<evidence type="ECO:0000313" key="8">
    <source>
        <dbReference type="Proteomes" id="UP000677913"/>
    </source>
</evidence>
<evidence type="ECO:0000313" key="7">
    <source>
        <dbReference type="EMBL" id="MBS2965723.1"/>
    </source>
</evidence>